<dbReference type="AlphaFoldDB" id="A0A975FJD4"/>
<reference evidence="3" key="1">
    <citation type="submission" date="2020-06" db="EMBL/GenBank/DDBJ databases">
        <title>Complete genome sequence of Candidatus Phytoplasma luffae NCHU2019.</title>
        <authorList>
            <person name="Cho S.-T."/>
            <person name="Tan C.-M."/>
            <person name="Li J.-R."/>
            <person name="Chien Y.-Y."/>
            <person name="Chiu Y.-C."/>
            <person name="Yang J.-Y."/>
            <person name="Kuo C.-H."/>
        </authorList>
    </citation>
    <scope>NUCLEOTIDE SEQUENCE</scope>
    <source>
        <strain evidence="3">NCHU2019</strain>
    </source>
</reference>
<proteinExistence type="predicted"/>
<feature type="region of interest" description="Disordered" evidence="2">
    <location>
        <begin position="101"/>
        <end position="122"/>
    </location>
</feature>
<protein>
    <submittedName>
        <fullName evidence="3">Secreted protein, SAP06/SAP48-like</fullName>
    </submittedName>
</protein>
<accession>A0A975FJD4</accession>
<evidence type="ECO:0000313" key="3">
    <source>
        <dbReference type="EMBL" id="QTX03070.1"/>
    </source>
</evidence>
<feature type="compositionally biased region" description="Low complexity" evidence="2">
    <location>
        <begin position="108"/>
        <end position="122"/>
    </location>
</feature>
<dbReference type="RefSeq" id="WP_210954548.1">
    <property type="nucleotide sequence ID" value="NZ_CP054393.1"/>
</dbReference>
<evidence type="ECO:0000313" key="5">
    <source>
        <dbReference type="Proteomes" id="UP000672038"/>
    </source>
</evidence>
<dbReference type="EMBL" id="CP054393">
    <property type="protein sequence ID" value="QTX03115.1"/>
    <property type="molecule type" value="Genomic_DNA"/>
</dbReference>
<evidence type="ECO:0000313" key="4">
    <source>
        <dbReference type="EMBL" id="QTX03115.1"/>
    </source>
</evidence>
<evidence type="ECO:0000256" key="2">
    <source>
        <dbReference type="SAM" id="MobiDB-lite"/>
    </source>
</evidence>
<keyword evidence="1" id="KW-0175">Coiled coil</keyword>
<gene>
    <name evidence="3" type="ORF">LFWB_5040</name>
    <name evidence="4" type="ORF">LFWB_5490</name>
</gene>
<feature type="coiled-coil region" evidence="1">
    <location>
        <begin position="45"/>
        <end position="93"/>
    </location>
</feature>
<dbReference type="KEGG" id="pluf:LFWB_5490"/>
<dbReference type="KEGG" id="pluf:LFWB_5040"/>
<dbReference type="Proteomes" id="UP000672038">
    <property type="component" value="Chromosome"/>
</dbReference>
<name>A0A975FJD4_LOWBP</name>
<sequence>MIKLEKQLSLFSLFFIIFLGLLMFDNNMLYASPGINLDVRMRQLTEEQNNLIQQLNNNFNDLSLNNTIRLSRMQNIAADIERISNQINAINQQLILRDQFQRERETRNNTSNQQNNNNNGRH</sequence>
<evidence type="ECO:0000256" key="1">
    <source>
        <dbReference type="SAM" id="Coils"/>
    </source>
</evidence>
<keyword evidence="5" id="KW-1185">Reference proteome</keyword>
<organism evidence="3 5">
    <name type="scientific">Loofah witches'-broom phytoplasma</name>
    <dbReference type="NCBI Taxonomy" id="35773"/>
    <lineage>
        <taxon>Bacteria</taxon>
        <taxon>Bacillati</taxon>
        <taxon>Mycoplasmatota</taxon>
        <taxon>Mollicutes</taxon>
        <taxon>Acholeplasmatales</taxon>
        <taxon>Acholeplasmataceae</taxon>
        <taxon>Candidatus Phytoplasma</taxon>
        <taxon>16SrVIII (Loofah witches'-broom group)</taxon>
    </lineage>
</organism>
<dbReference type="EMBL" id="CP054393">
    <property type="protein sequence ID" value="QTX03070.1"/>
    <property type="molecule type" value="Genomic_DNA"/>
</dbReference>